<comment type="similarity">
    <text evidence="2">Belongs to the CobB/CobQ family. GatD subfamily.</text>
</comment>
<dbReference type="GO" id="GO:0008360">
    <property type="term" value="P:regulation of cell shape"/>
    <property type="evidence" value="ECO:0007669"/>
    <property type="project" value="UniProtKB-KW"/>
</dbReference>
<dbReference type="Gene3D" id="3.40.50.880">
    <property type="match status" value="1"/>
</dbReference>
<dbReference type="GO" id="GO:0009252">
    <property type="term" value="P:peptidoglycan biosynthetic process"/>
    <property type="evidence" value="ECO:0007669"/>
    <property type="project" value="UniProtKB-UniRule"/>
</dbReference>
<comment type="pathway">
    <text evidence="2">Cell wall biogenesis; peptidoglycan biosynthesis.</text>
</comment>
<proteinExistence type="inferred from homology"/>
<dbReference type="PANTHER" id="PTHR21343:SF9">
    <property type="entry name" value="LIPID II ISOGLUTAMINYL SYNTHASE (GLUTAMINE-HYDROLYZING) SUBUNIT GATD"/>
    <property type="match status" value="1"/>
</dbReference>
<dbReference type="InterPro" id="IPR029062">
    <property type="entry name" value="Class_I_gatase-like"/>
</dbReference>
<dbReference type="InterPro" id="IPR033949">
    <property type="entry name" value="CobQ_GATase1"/>
</dbReference>
<evidence type="ECO:0000256" key="1">
    <source>
        <dbReference type="ARBA" id="ARBA00022962"/>
    </source>
</evidence>
<dbReference type="GO" id="GO:0140282">
    <property type="term" value="F:carbon-nitrogen ligase activity on lipid II"/>
    <property type="evidence" value="ECO:0007669"/>
    <property type="project" value="UniProtKB-UniRule"/>
</dbReference>
<accession>A0A4V2VLD8</accession>
<dbReference type="InterPro" id="IPR043702">
    <property type="entry name" value="Lipid_II_synth_GatD"/>
</dbReference>
<name>A0A4V2VLD8_9FIRM</name>
<comment type="function">
    <text evidence="2">The lipid II isoglutaminyl synthase complex catalyzes the formation of alpha-D-isoglutamine in the cell wall lipid II stem peptide. The GatD subunit catalyzes the hydrolysis of glutamine to glutamate and ammonia. The resulting ammonia molecule is channeled to the active site of MurT.</text>
</comment>
<dbReference type="RefSeq" id="WP_119983363.1">
    <property type="nucleotide sequence ID" value="NZ_JADPGE010000004.1"/>
</dbReference>
<dbReference type="PROSITE" id="PS51274">
    <property type="entry name" value="GATASE_COBBQ"/>
    <property type="match status" value="1"/>
</dbReference>
<dbReference type="SUPFAM" id="SSF52317">
    <property type="entry name" value="Class I glutamine amidotransferase-like"/>
    <property type="match status" value="1"/>
</dbReference>
<feature type="active site" description="Nucleophile" evidence="2">
    <location>
        <position position="93"/>
    </location>
</feature>
<comment type="subunit">
    <text evidence="2">Forms a heterodimer with MurT.</text>
</comment>
<dbReference type="Proteomes" id="UP000295773">
    <property type="component" value="Unassembled WGS sequence"/>
</dbReference>
<feature type="binding site" evidence="2">
    <location>
        <position position="129"/>
    </location>
    <ligand>
        <name>substrate</name>
    </ligand>
</feature>
<dbReference type="CDD" id="cd01750">
    <property type="entry name" value="GATase1_CobQ"/>
    <property type="match status" value="1"/>
</dbReference>
<evidence type="ECO:0000313" key="5">
    <source>
        <dbReference type="Proteomes" id="UP000295773"/>
    </source>
</evidence>
<dbReference type="PANTHER" id="PTHR21343">
    <property type="entry name" value="DETHIOBIOTIN SYNTHETASE"/>
    <property type="match status" value="1"/>
</dbReference>
<dbReference type="EC" id="3.5.1.2" evidence="2"/>
<dbReference type="EC" id="6.3.5.13" evidence="2"/>
<keyword evidence="2" id="KW-0961">Cell wall biogenesis/degradation</keyword>
<dbReference type="HAMAP" id="MF_02213">
    <property type="entry name" value="Lipid_II_synth_GatD"/>
    <property type="match status" value="1"/>
</dbReference>
<reference evidence="4 5" key="1">
    <citation type="submission" date="2019-03" db="EMBL/GenBank/DDBJ databases">
        <title>Genomic Encyclopedia of Type Strains, Phase IV (KMG-IV): sequencing the most valuable type-strain genomes for metagenomic binning, comparative biology and taxonomic classification.</title>
        <authorList>
            <person name="Goeker M."/>
        </authorList>
    </citation>
    <scope>NUCLEOTIDE SEQUENCE [LARGE SCALE GENOMIC DNA]</scope>
    <source>
        <strain evidence="4 5">DSM 29481</strain>
    </source>
</reference>
<organism evidence="4 5">
    <name type="scientific">Longicatena caecimuris</name>
    <dbReference type="NCBI Taxonomy" id="1796635"/>
    <lineage>
        <taxon>Bacteria</taxon>
        <taxon>Bacillati</taxon>
        <taxon>Bacillota</taxon>
        <taxon>Erysipelotrichia</taxon>
        <taxon>Erysipelotrichales</taxon>
        <taxon>Erysipelotrichaceae</taxon>
        <taxon>Longicatena</taxon>
    </lineage>
</organism>
<keyword evidence="2" id="KW-0436">Ligase</keyword>
<dbReference type="GO" id="GO:0004359">
    <property type="term" value="F:glutaminase activity"/>
    <property type="evidence" value="ECO:0007669"/>
    <property type="project" value="UniProtKB-UniRule"/>
</dbReference>
<comment type="catalytic activity">
    <reaction evidence="2">
        <text>beta-D-GlcNAc-(1-&gt;4)-Mur2Ac(oyl-L-Ala-gamma-D-Glu-L-Lys-D-Ala-D-Ala)-di-trans,octa-cis-undecaprenyl diphosphate + L-glutamine + ATP + H2O = beta-D-GlcNAc-(1-&gt;4)-Mur2Ac(oyl-L-Ala-D-isoglutaminyl-L-Lys-D-Ala-D-Ala)-di-trans,octa-cis-undecaprenyl diphosphate + L-glutamate + ADP + phosphate + H(+)</text>
        <dbReference type="Rhea" id="RHEA:57928"/>
        <dbReference type="ChEBI" id="CHEBI:15377"/>
        <dbReference type="ChEBI" id="CHEBI:15378"/>
        <dbReference type="ChEBI" id="CHEBI:29985"/>
        <dbReference type="ChEBI" id="CHEBI:30616"/>
        <dbReference type="ChEBI" id="CHEBI:43474"/>
        <dbReference type="ChEBI" id="CHEBI:58359"/>
        <dbReference type="ChEBI" id="CHEBI:60033"/>
        <dbReference type="ChEBI" id="CHEBI:62233"/>
        <dbReference type="ChEBI" id="CHEBI:456216"/>
        <dbReference type="EC" id="6.3.5.13"/>
    </reaction>
</comment>
<keyword evidence="2" id="KW-0133">Cell shape</keyword>
<protein>
    <recommendedName>
        <fullName evidence="2">Lipid II isoglutaminyl synthase (glutamine-hydrolyzing) subunit GatD</fullName>
        <ecNumber evidence="2">6.3.5.13</ecNumber>
    </recommendedName>
    <alternativeName>
        <fullName evidence="2">Lipid II isoglutaminyl synthase glutaminase subunit</fullName>
        <ecNumber evidence="2">3.5.1.2</ecNumber>
    </alternativeName>
</protein>
<evidence type="ECO:0000259" key="3">
    <source>
        <dbReference type="Pfam" id="PF07685"/>
    </source>
</evidence>
<keyword evidence="1 2" id="KW-0315">Glutamine amidotransferase</keyword>
<evidence type="ECO:0000313" key="4">
    <source>
        <dbReference type="EMBL" id="TCU63503.1"/>
    </source>
</evidence>
<sequence length="246" mass="27954">MKLKVCWMYHDIMDLYGDKGNMMVLTKRCKDRGIDIEIDTCAIGEKKDLSKFHLMFLGGGADKEQHMLIDDLLARKNNIQKAMDSNTFIFLVCGGYQLFGQYYIDANNEKIEGLKFFDYYTESGDNGKRCIGNIAIQCNLDGEEFMAVGFENHGGQTRNVATPFGKVIAGYGNNFEDKIEGFYNGKVLGTYMHGPLFPKNPKIADFVIYKSLTKEYPDLKFSDLLPLDDSLENKAKNQMLKRLHAI</sequence>
<dbReference type="EMBL" id="SMBP01000001">
    <property type="protein sequence ID" value="TCU63503.1"/>
    <property type="molecule type" value="Genomic_DNA"/>
</dbReference>
<comment type="catalytic activity">
    <reaction evidence="2">
        <text>L-glutamine + H2O = L-glutamate + NH4(+)</text>
        <dbReference type="Rhea" id="RHEA:15889"/>
        <dbReference type="ChEBI" id="CHEBI:15377"/>
        <dbReference type="ChEBI" id="CHEBI:28938"/>
        <dbReference type="ChEBI" id="CHEBI:29985"/>
        <dbReference type="ChEBI" id="CHEBI:58359"/>
        <dbReference type="EC" id="3.5.1.2"/>
    </reaction>
</comment>
<gene>
    <name evidence="2" type="primary">gatD</name>
    <name evidence="4" type="ORF">EDD61_101155</name>
</gene>
<keyword evidence="2" id="KW-0573">Peptidoglycan synthesis</keyword>
<feature type="domain" description="CobB/CobQ-like glutamine amidotransferase" evidence="3">
    <location>
        <begin position="4"/>
        <end position="200"/>
    </location>
</feature>
<keyword evidence="2" id="KW-0378">Hydrolase</keyword>
<dbReference type="GO" id="GO:0071555">
    <property type="term" value="P:cell wall organization"/>
    <property type="evidence" value="ECO:0007669"/>
    <property type="project" value="UniProtKB-KW"/>
</dbReference>
<comment type="caution">
    <text evidence="4">The sequence shown here is derived from an EMBL/GenBank/DDBJ whole genome shotgun (WGS) entry which is preliminary data.</text>
</comment>
<dbReference type="Pfam" id="PF07685">
    <property type="entry name" value="GATase_3"/>
    <property type="match status" value="1"/>
</dbReference>
<evidence type="ECO:0000256" key="2">
    <source>
        <dbReference type="HAMAP-Rule" id="MF_02213"/>
    </source>
</evidence>
<dbReference type="AlphaFoldDB" id="A0A4V2VLD8"/>
<dbReference type="GO" id="GO:0009236">
    <property type="term" value="P:cobalamin biosynthetic process"/>
    <property type="evidence" value="ECO:0007669"/>
    <property type="project" value="InterPro"/>
</dbReference>
<dbReference type="InterPro" id="IPR011698">
    <property type="entry name" value="GATase_3"/>
</dbReference>
<feature type="active site" evidence="2">
    <location>
        <position position="193"/>
    </location>
</feature>
<dbReference type="UniPathway" id="UPA00219"/>
<keyword evidence="5" id="KW-1185">Reference proteome</keyword>